<dbReference type="GO" id="GO:0046872">
    <property type="term" value="F:metal ion binding"/>
    <property type="evidence" value="ECO:0007669"/>
    <property type="project" value="UniProtKB-KW"/>
</dbReference>
<keyword evidence="5" id="KW-0408">Iron</keyword>
<dbReference type="GO" id="GO:0051536">
    <property type="term" value="F:iron-sulfur cluster binding"/>
    <property type="evidence" value="ECO:0007669"/>
    <property type="project" value="UniProtKB-KW"/>
</dbReference>
<evidence type="ECO:0000259" key="7">
    <source>
        <dbReference type="PROSITE" id="PS51918"/>
    </source>
</evidence>
<dbReference type="EMBL" id="CP017708">
    <property type="protein sequence ID" value="AOY80288.1"/>
    <property type="molecule type" value="Genomic_DNA"/>
</dbReference>
<dbReference type="InterPro" id="IPR050377">
    <property type="entry name" value="Radical_SAM_PqqE_MftC-like"/>
</dbReference>
<accession>A0A1D9FY37</accession>
<dbReference type="InterPro" id="IPR034391">
    <property type="entry name" value="AdoMet-like_SPASM_containing"/>
</dbReference>
<evidence type="ECO:0000256" key="5">
    <source>
        <dbReference type="ARBA" id="ARBA00023004"/>
    </source>
</evidence>
<evidence type="ECO:0000256" key="2">
    <source>
        <dbReference type="ARBA" id="ARBA00022485"/>
    </source>
</evidence>
<dbReference type="SFLD" id="SFLDG01387">
    <property type="entry name" value="BtrN-like_SPASM_domain_contain"/>
    <property type="match status" value="1"/>
</dbReference>
<dbReference type="InterPro" id="IPR006638">
    <property type="entry name" value="Elp3/MiaA/NifB-like_rSAM"/>
</dbReference>
<keyword evidence="2" id="KW-0004">4Fe-4S</keyword>
<dbReference type="PROSITE" id="PS51918">
    <property type="entry name" value="RADICAL_SAM"/>
    <property type="match status" value="1"/>
</dbReference>
<keyword evidence="6" id="KW-0411">Iron-sulfur</keyword>
<reference evidence="9" key="1">
    <citation type="submission" date="2016-10" db="EMBL/GenBank/DDBJ databases">
        <title>Comparative genomics uncovers the prolific and rare metabolic potential of the cyanobacterial genus Moorea.</title>
        <authorList>
            <person name="Leao T."/>
            <person name="Castelao G."/>
            <person name="Korobeynikov A."/>
            <person name="Monroe E.A."/>
            <person name="Podell S."/>
            <person name="Glukhov E."/>
            <person name="Allen E."/>
            <person name="Gerwick W.H."/>
            <person name="Gerwick L."/>
        </authorList>
    </citation>
    <scope>NUCLEOTIDE SEQUENCE [LARGE SCALE GENOMIC DNA]</scope>
    <source>
        <strain evidence="9">JHB</strain>
    </source>
</reference>
<dbReference type="GO" id="GO:0003824">
    <property type="term" value="F:catalytic activity"/>
    <property type="evidence" value="ECO:0007669"/>
    <property type="project" value="InterPro"/>
</dbReference>
<dbReference type="Gene3D" id="3.20.20.70">
    <property type="entry name" value="Aldolase class I"/>
    <property type="match status" value="1"/>
</dbReference>
<keyword evidence="4" id="KW-0479">Metal-binding</keyword>
<dbReference type="SFLD" id="SFLDS00029">
    <property type="entry name" value="Radical_SAM"/>
    <property type="match status" value="1"/>
</dbReference>
<dbReference type="SFLD" id="SFLDG01067">
    <property type="entry name" value="SPASM/twitch_domain_containing"/>
    <property type="match status" value="1"/>
</dbReference>
<dbReference type="InterPro" id="IPR058240">
    <property type="entry name" value="rSAM_sf"/>
</dbReference>
<name>A0A1D9FY37_MOOP1</name>
<evidence type="ECO:0000313" key="8">
    <source>
        <dbReference type="EMBL" id="AOY80288.1"/>
    </source>
</evidence>
<evidence type="ECO:0000256" key="6">
    <source>
        <dbReference type="ARBA" id="ARBA00023014"/>
    </source>
</evidence>
<sequence length="447" mass="50667">MSETLVNHEFEANNLQDLENSVRFIQIEPTTHCNFTCKFCCGRHMAQSNLSFETFVQTLDQFPDLEHIELQGEGEPLLHPQFFEMAKLAQNRGIKVSIITNGSMFSPQRIQKILDCGIEAIRVSIESPDPQEFREIRGGRLENIIEGIQALLKSRNDLGRENPTVGFAVTVLQQTKKQLPAIARLYDQLEMDGGIQFHLLSSMDSYTQIYDQTMSNQFLSTIEATLVWSQYVKIIQSPQHHRSQIKHFYDELGELCAYPKRDHTGKDKFLVRVFRSCPSLDSSLYVNRYGIATGCCKIKDTEQFALGKIDLNSIEEIINARNQIRQQVRSGIVPAACRHCFVAESISARLSNLLHKKPKRLTGSSLTSTKNSTNSTNASKQINPQVIGYIPYEESIFEAILPFGDGETTCDEIIQQVCQKYGLDIKEGKMKVLPAIDELVRRKVIVI</sequence>
<proteinExistence type="predicted"/>
<comment type="cofactor">
    <cofactor evidence="1">
        <name>[4Fe-4S] cluster</name>
        <dbReference type="ChEBI" id="CHEBI:49883"/>
    </cofactor>
</comment>
<dbReference type="InterPro" id="IPR013785">
    <property type="entry name" value="Aldolase_TIM"/>
</dbReference>
<evidence type="ECO:0000256" key="3">
    <source>
        <dbReference type="ARBA" id="ARBA00022691"/>
    </source>
</evidence>
<dbReference type="Pfam" id="PF04055">
    <property type="entry name" value="Radical_SAM"/>
    <property type="match status" value="1"/>
</dbReference>
<gene>
    <name evidence="8" type="ORF">BJP36_10505</name>
</gene>
<dbReference type="Proteomes" id="UP000176944">
    <property type="component" value="Chromosome"/>
</dbReference>
<organism evidence="8 9">
    <name type="scientific">Moorena producens (strain JHB)</name>
    <dbReference type="NCBI Taxonomy" id="1454205"/>
    <lineage>
        <taxon>Bacteria</taxon>
        <taxon>Bacillati</taxon>
        <taxon>Cyanobacteriota</taxon>
        <taxon>Cyanophyceae</taxon>
        <taxon>Coleofasciculales</taxon>
        <taxon>Coleofasciculaceae</taxon>
        <taxon>Moorena</taxon>
    </lineage>
</organism>
<dbReference type="SMART" id="SM00729">
    <property type="entry name" value="Elp3"/>
    <property type="match status" value="1"/>
</dbReference>
<evidence type="ECO:0000256" key="4">
    <source>
        <dbReference type="ARBA" id="ARBA00022723"/>
    </source>
</evidence>
<dbReference type="CDD" id="cd01335">
    <property type="entry name" value="Radical_SAM"/>
    <property type="match status" value="1"/>
</dbReference>
<dbReference type="PANTHER" id="PTHR11228">
    <property type="entry name" value="RADICAL SAM DOMAIN PROTEIN"/>
    <property type="match status" value="1"/>
</dbReference>
<dbReference type="InterPro" id="IPR007197">
    <property type="entry name" value="rSAM"/>
</dbReference>
<dbReference type="AlphaFoldDB" id="A0A1D9FY37"/>
<feature type="domain" description="Radical SAM core" evidence="7">
    <location>
        <begin position="17"/>
        <end position="239"/>
    </location>
</feature>
<dbReference type="SUPFAM" id="SSF102114">
    <property type="entry name" value="Radical SAM enzymes"/>
    <property type="match status" value="1"/>
</dbReference>
<protein>
    <submittedName>
        <fullName evidence="8">Radical SAM protein</fullName>
    </submittedName>
</protein>
<evidence type="ECO:0000313" key="9">
    <source>
        <dbReference type="Proteomes" id="UP000176944"/>
    </source>
</evidence>
<dbReference type="PANTHER" id="PTHR11228:SF34">
    <property type="entry name" value="TUNGSTEN-CONTAINING ALDEHYDE FERREDOXIN OXIDOREDUCTASE COFACTOR MODIFYING PROTEIN"/>
    <property type="match status" value="1"/>
</dbReference>
<dbReference type="InterPro" id="IPR023885">
    <property type="entry name" value="4Fe4S-binding_SPASM_dom"/>
</dbReference>
<keyword evidence="3" id="KW-0949">S-adenosyl-L-methionine</keyword>
<evidence type="ECO:0000256" key="1">
    <source>
        <dbReference type="ARBA" id="ARBA00001966"/>
    </source>
</evidence>
<dbReference type="Pfam" id="PF13186">
    <property type="entry name" value="SPASM"/>
    <property type="match status" value="1"/>
</dbReference>